<dbReference type="InterPro" id="IPR010753">
    <property type="entry name" value="DUF1330"/>
</dbReference>
<organism evidence="2 3">
    <name type="scientific">Gemmobacter fulvus</name>
    <dbReference type="NCBI Taxonomy" id="2840474"/>
    <lineage>
        <taxon>Bacteria</taxon>
        <taxon>Pseudomonadati</taxon>
        <taxon>Pseudomonadota</taxon>
        <taxon>Alphaproteobacteria</taxon>
        <taxon>Rhodobacterales</taxon>
        <taxon>Paracoccaceae</taxon>
        <taxon>Gemmobacter</taxon>
    </lineage>
</organism>
<dbReference type="RefSeq" id="WP_215505283.1">
    <property type="nucleotide sequence ID" value="NZ_CP076362.1"/>
</dbReference>
<sequence length="95" mass="10537">MAAYFIAHGTVKDAAKMLEYVDRSGPCVAAFGGEFLTVGEVKSVLTGRHDHKRTAIFKFPDVAAAEGWYNSDAYRALWPLRNAAGDFDFIVMEEF</sequence>
<dbReference type="PANTHER" id="PTHR41521">
    <property type="match status" value="1"/>
</dbReference>
<dbReference type="EMBL" id="CP076362">
    <property type="protein sequence ID" value="QWK92428.1"/>
    <property type="molecule type" value="Genomic_DNA"/>
</dbReference>
<evidence type="ECO:0000313" key="2">
    <source>
        <dbReference type="EMBL" id="QWK92428.1"/>
    </source>
</evidence>
<dbReference type="InterPro" id="IPR011008">
    <property type="entry name" value="Dimeric_a/b-barrel"/>
</dbReference>
<reference evidence="2" key="1">
    <citation type="submission" date="2021-06" db="EMBL/GenBank/DDBJ databases">
        <authorList>
            <person name="Lee C.-S."/>
            <person name="Jin L."/>
        </authorList>
    </citation>
    <scope>NUCLEOTIDE SEQUENCE</scope>
    <source>
        <strain evidence="2">Con5</strain>
        <plasmid evidence="2">p1</plasmid>
    </source>
</reference>
<keyword evidence="3" id="KW-1185">Reference proteome</keyword>
<dbReference type="SUPFAM" id="SSF54909">
    <property type="entry name" value="Dimeric alpha+beta barrel"/>
    <property type="match status" value="1"/>
</dbReference>
<evidence type="ECO:0000259" key="1">
    <source>
        <dbReference type="Pfam" id="PF07045"/>
    </source>
</evidence>
<protein>
    <submittedName>
        <fullName evidence="2">DUF1330 domain-containing protein</fullName>
    </submittedName>
</protein>
<accession>A0A975PB73</accession>
<dbReference type="PANTHER" id="PTHR41521:SF4">
    <property type="entry name" value="BLR0684 PROTEIN"/>
    <property type="match status" value="1"/>
</dbReference>
<gene>
    <name evidence="2" type="ORF">KM031_17145</name>
</gene>
<dbReference type="Pfam" id="PF07045">
    <property type="entry name" value="DUF1330"/>
    <property type="match status" value="1"/>
</dbReference>
<name>A0A975PB73_9RHOB</name>
<dbReference type="KEGG" id="gfu:KM031_17145"/>
<proteinExistence type="predicted"/>
<keyword evidence="2" id="KW-0614">Plasmid</keyword>
<evidence type="ECO:0000313" key="3">
    <source>
        <dbReference type="Proteomes" id="UP000679352"/>
    </source>
</evidence>
<dbReference type="AlphaFoldDB" id="A0A975PB73"/>
<geneLocation type="plasmid" evidence="2 3">
    <name>p1</name>
</geneLocation>
<feature type="domain" description="DUF1330" evidence="1">
    <location>
        <begin position="3"/>
        <end position="94"/>
    </location>
</feature>
<dbReference type="Gene3D" id="3.30.70.100">
    <property type="match status" value="1"/>
</dbReference>
<dbReference type="Proteomes" id="UP000679352">
    <property type="component" value="Plasmid p1"/>
</dbReference>